<dbReference type="InterPro" id="IPR039793">
    <property type="entry name" value="UROS/Hem4"/>
</dbReference>
<reference evidence="2 3" key="1">
    <citation type="submission" date="2016-10" db="EMBL/GenBank/DDBJ databases">
        <authorList>
            <person name="de Groot N.N."/>
        </authorList>
    </citation>
    <scope>NUCLEOTIDE SEQUENCE [LARGE SCALE GENOMIC DNA]</scope>
    <source>
        <strain evidence="2 3">IBRC-M10418</strain>
    </source>
</reference>
<dbReference type="InterPro" id="IPR036108">
    <property type="entry name" value="4pyrrol_syn_uPrphyn_synt_sf"/>
</dbReference>
<dbReference type="RefSeq" id="WP_092816778.1">
    <property type="nucleotide sequence ID" value="NZ_FNWU01000003.1"/>
</dbReference>
<proteinExistence type="predicted"/>
<dbReference type="OrthoDB" id="15395at2157"/>
<evidence type="ECO:0000313" key="2">
    <source>
        <dbReference type="EMBL" id="SEH50373.1"/>
    </source>
</evidence>
<feature type="domain" description="Tetrapyrrole biosynthesis uroporphyrinogen III synthase" evidence="1">
    <location>
        <begin position="19"/>
        <end position="260"/>
    </location>
</feature>
<dbReference type="EMBL" id="FNWU01000003">
    <property type="protein sequence ID" value="SEH50373.1"/>
    <property type="molecule type" value="Genomic_DNA"/>
</dbReference>
<dbReference type="Proteomes" id="UP000199215">
    <property type="component" value="Unassembled WGS sequence"/>
</dbReference>
<gene>
    <name evidence="2" type="ORF">SAMN05192561_103215</name>
</gene>
<dbReference type="STRING" id="1267564.SAMN05192561_103215"/>
<dbReference type="AlphaFoldDB" id="A0A1H6ILC2"/>
<protein>
    <submittedName>
        <fullName evidence="2">Uroporphyrinogen-III synthase</fullName>
    </submittedName>
</protein>
<sequence length="274" mass="28169">MSRQVRVAVFRPDDERIDDAVELLGSLGADPVPDPMLAVEPTGETPTDAPYVVLTSKTGVELADERGWEPAADATLVAIGPATAAAAREAGWTVDLIPEEYTSQGLVDLLADRIAEGGGSGEGTAGAAKRIAADQSTTGRGVAIEVARSDHGSAVLTEGLAAAGADVHETVLYRLVRPERAGRSTELAAAGELEAAAFTSSLTVEHFLEAAAERGIEADAREGLADAVVGTIGDPTRETAEAHGIDVDVVPEDATFESLATAVVERAAPSHRGE</sequence>
<organism evidence="2 3">
    <name type="scientific">Halopenitus malekzadehii</name>
    <dbReference type="NCBI Taxonomy" id="1267564"/>
    <lineage>
        <taxon>Archaea</taxon>
        <taxon>Methanobacteriati</taxon>
        <taxon>Methanobacteriota</taxon>
        <taxon>Stenosarchaea group</taxon>
        <taxon>Halobacteria</taxon>
        <taxon>Halobacteriales</taxon>
        <taxon>Haloferacaceae</taxon>
        <taxon>Halopenitus</taxon>
    </lineage>
</organism>
<evidence type="ECO:0000259" key="1">
    <source>
        <dbReference type="Pfam" id="PF02602"/>
    </source>
</evidence>
<dbReference type="InterPro" id="IPR003754">
    <property type="entry name" value="4pyrrol_synth_uPrphyn_synth"/>
</dbReference>
<dbReference type="Gene3D" id="3.40.50.10090">
    <property type="match status" value="2"/>
</dbReference>
<dbReference type="GO" id="GO:0004852">
    <property type="term" value="F:uroporphyrinogen-III synthase activity"/>
    <property type="evidence" value="ECO:0007669"/>
    <property type="project" value="InterPro"/>
</dbReference>
<dbReference type="PANTHER" id="PTHR40082:SF1">
    <property type="entry name" value="BLR5956 PROTEIN"/>
    <property type="match status" value="1"/>
</dbReference>
<name>A0A1H6ILC2_9EURY</name>
<dbReference type="SUPFAM" id="SSF69618">
    <property type="entry name" value="HemD-like"/>
    <property type="match status" value="1"/>
</dbReference>
<evidence type="ECO:0000313" key="3">
    <source>
        <dbReference type="Proteomes" id="UP000199215"/>
    </source>
</evidence>
<accession>A0A1H6ILC2</accession>
<dbReference type="GO" id="GO:0006780">
    <property type="term" value="P:uroporphyrinogen III biosynthetic process"/>
    <property type="evidence" value="ECO:0007669"/>
    <property type="project" value="InterPro"/>
</dbReference>
<dbReference type="PANTHER" id="PTHR40082">
    <property type="entry name" value="BLR5956 PROTEIN"/>
    <property type="match status" value="1"/>
</dbReference>
<dbReference type="Pfam" id="PF02602">
    <property type="entry name" value="HEM4"/>
    <property type="match status" value="1"/>
</dbReference>
<dbReference type="CDD" id="cd06578">
    <property type="entry name" value="HemD"/>
    <property type="match status" value="1"/>
</dbReference>
<keyword evidence="3" id="KW-1185">Reference proteome</keyword>